<evidence type="ECO:0000313" key="2">
    <source>
        <dbReference type="EMBL" id="SFG57856.1"/>
    </source>
</evidence>
<dbReference type="Gene3D" id="3.40.190.10">
    <property type="entry name" value="Periplasmic binding protein-like II"/>
    <property type="match status" value="1"/>
</dbReference>
<keyword evidence="3" id="KW-1185">Reference proteome</keyword>
<dbReference type="InterPro" id="IPR030678">
    <property type="entry name" value="Peptide/Ni-bd"/>
</dbReference>
<feature type="domain" description="Solute-binding protein family 5" evidence="1">
    <location>
        <begin position="79"/>
        <end position="449"/>
    </location>
</feature>
<dbReference type="GO" id="GO:0030288">
    <property type="term" value="C:outer membrane-bounded periplasmic space"/>
    <property type="evidence" value="ECO:0007669"/>
    <property type="project" value="TreeGrafter"/>
</dbReference>
<dbReference type="Pfam" id="PF00496">
    <property type="entry name" value="SBP_bac_5"/>
    <property type="match status" value="1"/>
</dbReference>
<proteinExistence type="predicted"/>
<protein>
    <submittedName>
        <fullName evidence="2">Nickel transport system substrate-binding protein</fullName>
    </submittedName>
</protein>
<dbReference type="Gene3D" id="3.10.105.10">
    <property type="entry name" value="Dipeptide-binding Protein, Domain 3"/>
    <property type="match status" value="1"/>
</dbReference>
<sequence>MSKKIALLGIFIIMAVIISGCGAGSDGTGDNGGPPEKVLTISWSQDVGNLNPHMYGPSQMFAQDFVYESLVEYGEGGVIKPHLAESWTISPDGKVYTFKLRQGVKFSDGSDFNAAVAKKNFDTVLLNRDEHNWLELVNQIDKVNIVDEYTIDVVFKNPYYPALQELSLIRPLRFLGEAGFPDDGNTAEGIKAPIGTGLWSLQEYKQNEYAVFVKNPYYWGTQPKIDKVVVKIIPDGETRAIAFEKHEIDLIYGSGLISLDSFRQFRDSGEYRTMISDPLNTKALALNSNRGPTREQAVRIALQHGVNKQSLIDNILYGTEVKADTLFSPQFPFCDLGLQPYDYDVEKAKTILESAGWVLKSGQEFREKNGQLLELELCFDSADNVQKAFAEALQGEYKKIGVKLLLVGEESQSYYQRQKDGKFNLIFGDTWGAPYDPHSMVSSMRTPSHADYQAQSGLPMKAEIDAKIAEVLISTDEKARQDLYNYILGTLHEQAVYLPLSYGTNIAVYHDNIAGVSFDPQTNRIPLANVDIN</sequence>
<dbReference type="NCBIfam" id="TIGR02294">
    <property type="entry name" value="nickel_nikA"/>
    <property type="match status" value="1"/>
</dbReference>
<dbReference type="PANTHER" id="PTHR30290">
    <property type="entry name" value="PERIPLASMIC BINDING COMPONENT OF ABC TRANSPORTER"/>
    <property type="match status" value="1"/>
</dbReference>
<dbReference type="PROSITE" id="PS51257">
    <property type="entry name" value="PROKAR_LIPOPROTEIN"/>
    <property type="match status" value="1"/>
</dbReference>
<dbReference type="STRING" id="341036.SAMN05660649_02077"/>
<dbReference type="GO" id="GO:0020037">
    <property type="term" value="F:heme binding"/>
    <property type="evidence" value="ECO:0007669"/>
    <property type="project" value="InterPro"/>
</dbReference>
<dbReference type="EMBL" id="FOOX01000006">
    <property type="protein sequence ID" value="SFG57856.1"/>
    <property type="molecule type" value="Genomic_DNA"/>
</dbReference>
<evidence type="ECO:0000313" key="3">
    <source>
        <dbReference type="Proteomes" id="UP000199337"/>
    </source>
</evidence>
<name>A0A1I2T5S3_9FIRM</name>
<organism evidence="2 3">
    <name type="scientific">Desulfotruncus arcticus DSM 17038</name>
    <dbReference type="NCBI Taxonomy" id="1121424"/>
    <lineage>
        <taxon>Bacteria</taxon>
        <taxon>Bacillati</taxon>
        <taxon>Bacillota</taxon>
        <taxon>Clostridia</taxon>
        <taxon>Eubacteriales</taxon>
        <taxon>Desulfallaceae</taxon>
        <taxon>Desulfotruncus</taxon>
    </lineage>
</organism>
<dbReference type="AlphaFoldDB" id="A0A1I2T5S3"/>
<dbReference type="GO" id="GO:0043190">
    <property type="term" value="C:ATP-binding cassette (ABC) transporter complex"/>
    <property type="evidence" value="ECO:0007669"/>
    <property type="project" value="InterPro"/>
</dbReference>
<accession>A0A1I2T5S3</accession>
<dbReference type="PIRSF" id="PIRSF002741">
    <property type="entry name" value="MppA"/>
    <property type="match status" value="1"/>
</dbReference>
<dbReference type="InterPro" id="IPR000914">
    <property type="entry name" value="SBP_5_dom"/>
</dbReference>
<dbReference type="GO" id="GO:0015675">
    <property type="term" value="P:nickel cation transport"/>
    <property type="evidence" value="ECO:0007669"/>
    <property type="project" value="InterPro"/>
</dbReference>
<dbReference type="Proteomes" id="UP000199337">
    <property type="component" value="Unassembled WGS sequence"/>
</dbReference>
<dbReference type="SUPFAM" id="SSF53850">
    <property type="entry name" value="Periplasmic binding protein-like II"/>
    <property type="match status" value="1"/>
</dbReference>
<reference evidence="3" key="1">
    <citation type="submission" date="2016-10" db="EMBL/GenBank/DDBJ databases">
        <authorList>
            <person name="Varghese N."/>
            <person name="Submissions S."/>
        </authorList>
    </citation>
    <scope>NUCLEOTIDE SEQUENCE [LARGE SCALE GENOMIC DNA]</scope>
    <source>
        <strain evidence="3">DSM 17038</strain>
    </source>
</reference>
<dbReference type="PANTHER" id="PTHR30290:SF37">
    <property type="entry name" value="NICKEL-BINDING PERIPLASMIC PROTEIN"/>
    <property type="match status" value="1"/>
</dbReference>
<dbReference type="CDD" id="cd08489">
    <property type="entry name" value="PBP2_NikA"/>
    <property type="match status" value="1"/>
</dbReference>
<evidence type="ECO:0000259" key="1">
    <source>
        <dbReference type="Pfam" id="PF00496"/>
    </source>
</evidence>
<gene>
    <name evidence="2" type="ORF">SAMN05660649_02077</name>
</gene>
<dbReference type="InterPro" id="IPR039424">
    <property type="entry name" value="SBP_5"/>
</dbReference>
<dbReference type="GO" id="GO:0016151">
    <property type="term" value="F:nickel cation binding"/>
    <property type="evidence" value="ECO:0007669"/>
    <property type="project" value="InterPro"/>
</dbReference>
<dbReference type="InterPro" id="IPR011980">
    <property type="entry name" value="CntA-like"/>
</dbReference>
<dbReference type="GO" id="GO:1904680">
    <property type="term" value="F:peptide transmembrane transporter activity"/>
    <property type="evidence" value="ECO:0007669"/>
    <property type="project" value="TreeGrafter"/>
</dbReference>
<dbReference type="GO" id="GO:0015833">
    <property type="term" value="P:peptide transport"/>
    <property type="evidence" value="ECO:0007669"/>
    <property type="project" value="TreeGrafter"/>
</dbReference>